<proteinExistence type="predicted"/>
<accession>A0A2P2IR00</accession>
<dbReference type="AlphaFoldDB" id="A0A2P2IR00"/>
<reference evidence="1" key="1">
    <citation type="submission" date="2018-02" db="EMBL/GenBank/DDBJ databases">
        <title>Rhizophora mucronata_Transcriptome.</title>
        <authorList>
            <person name="Meera S.P."/>
            <person name="Sreeshan A."/>
            <person name="Augustine A."/>
        </authorList>
    </citation>
    <scope>NUCLEOTIDE SEQUENCE</scope>
    <source>
        <tissue evidence="1">Leaf</tissue>
    </source>
</reference>
<organism evidence="1">
    <name type="scientific">Rhizophora mucronata</name>
    <name type="common">Asiatic mangrove</name>
    <dbReference type="NCBI Taxonomy" id="61149"/>
    <lineage>
        <taxon>Eukaryota</taxon>
        <taxon>Viridiplantae</taxon>
        <taxon>Streptophyta</taxon>
        <taxon>Embryophyta</taxon>
        <taxon>Tracheophyta</taxon>
        <taxon>Spermatophyta</taxon>
        <taxon>Magnoliopsida</taxon>
        <taxon>eudicotyledons</taxon>
        <taxon>Gunneridae</taxon>
        <taxon>Pentapetalae</taxon>
        <taxon>rosids</taxon>
        <taxon>fabids</taxon>
        <taxon>Malpighiales</taxon>
        <taxon>Rhizophoraceae</taxon>
        <taxon>Rhizophora</taxon>
    </lineage>
</organism>
<protein>
    <submittedName>
        <fullName evidence="1">Uncharacterized protein</fullName>
    </submittedName>
</protein>
<name>A0A2P2IR00_RHIMU</name>
<sequence length="49" mass="5348">MRAGAKVLIGLKHPMQAMANASSAEAIMHESIITCSSYQNFLEKTNPKK</sequence>
<dbReference type="EMBL" id="GGEC01003189">
    <property type="protein sequence ID" value="MBW83672.1"/>
    <property type="molecule type" value="Transcribed_RNA"/>
</dbReference>
<evidence type="ECO:0000313" key="1">
    <source>
        <dbReference type="EMBL" id="MBW83672.1"/>
    </source>
</evidence>